<feature type="compositionally biased region" description="Basic and acidic residues" evidence="1">
    <location>
        <begin position="21"/>
        <end position="39"/>
    </location>
</feature>
<dbReference type="SUPFAM" id="SSF46785">
    <property type="entry name" value="Winged helix' DNA-binding domain"/>
    <property type="match status" value="1"/>
</dbReference>
<dbReference type="InterPro" id="IPR014710">
    <property type="entry name" value="RmlC-like_jellyroll"/>
</dbReference>
<evidence type="ECO:0000313" key="3">
    <source>
        <dbReference type="EMBL" id="PIB79572.1"/>
    </source>
</evidence>
<evidence type="ECO:0000259" key="2">
    <source>
        <dbReference type="PROSITE" id="PS51063"/>
    </source>
</evidence>
<accession>A0A2G5PMP5</accession>
<protein>
    <submittedName>
        <fullName evidence="3">Crp/Fnr family transcriptional regulator</fullName>
    </submittedName>
</protein>
<evidence type="ECO:0000256" key="1">
    <source>
        <dbReference type="SAM" id="MobiDB-lite"/>
    </source>
</evidence>
<sequence length="297" mass="32899">MQHDGDRYAIAGRDPGQDDGDDRHSAQGRDQDDSPEARRPNRMFGRGHYGSRVDRMDASGSGRVTDEQFRRNAILARLPESELAALRPRLEHSGLKRPAYAPGKPIADVFFPLTSVFSLVAVADGRIAVEVATAGHEGMVGLPAYLGATSSPQAAFCQIPGDTVRIGVSEFRQALILDGVLHALMNRFTQATMVQVAQNVVCNRSHATEARMARWLATTHDRVGRDEFPLTQAFLAQMLGVHRPTASQTARRIQDRGLIRYRRGRITIADRAGLERAACDCYRIVKAEFDDLRRQPR</sequence>
<dbReference type="Gene3D" id="2.60.120.10">
    <property type="entry name" value="Jelly Rolls"/>
    <property type="match status" value="1"/>
</dbReference>
<organism evidence="3 4">
    <name type="scientific">Mycobacterium celatum</name>
    <dbReference type="NCBI Taxonomy" id="28045"/>
    <lineage>
        <taxon>Bacteria</taxon>
        <taxon>Bacillati</taxon>
        <taxon>Actinomycetota</taxon>
        <taxon>Actinomycetes</taxon>
        <taxon>Mycobacteriales</taxon>
        <taxon>Mycobacteriaceae</taxon>
        <taxon>Mycobacterium</taxon>
    </lineage>
</organism>
<dbReference type="GO" id="GO:0006355">
    <property type="term" value="P:regulation of DNA-templated transcription"/>
    <property type="evidence" value="ECO:0007669"/>
    <property type="project" value="InterPro"/>
</dbReference>
<gene>
    <name evidence="3" type="ORF">CQY23_08395</name>
</gene>
<reference evidence="3 4" key="1">
    <citation type="journal article" date="2017" name="Infect. Genet. Evol.">
        <title>The new phylogeny of the genus Mycobacterium: The old and the news.</title>
        <authorList>
            <person name="Tortoli E."/>
            <person name="Fedrizzi T."/>
            <person name="Meehan C.J."/>
            <person name="Trovato A."/>
            <person name="Grottola A."/>
            <person name="Giacobazzi E."/>
            <person name="Serpini G.F."/>
            <person name="Tagliazucchi S."/>
            <person name="Fabio A."/>
            <person name="Bettua C."/>
            <person name="Bertorelli R."/>
            <person name="Frascaro F."/>
            <person name="De Sanctis V."/>
            <person name="Pecorari M."/>
            <person name="Jousson O."/>
            <person name="Segata N."/>
            <person name="Cirillo D.M."/>
        </authorList>
    </citation>
    <scope>NUCLEOTIDE SEQUENCE [LARGE SCALE GENOMIC DNA]</scope>
    <source>
        <strain evidence="3 4">NCTC 12882</strain>
    </source>
</reference>
<name>A0A2G5PMP5_MYCCE</name>
<dbReference type="Pfam" id="PF13545">
    <property type="entry name" value="HTH_Crp_2"/>
    <property type="match status" value="1"/>
</dbReference>
<dbReference type="AlphaFoldDB" id="A0A2G5PMP5"/>
<dbReference type="PROSITE" id="PS51063">
    <property type="entry name" value="HTH_CRP_2"/>
    <property type="match status" value="1"/>
</dbReference>
<dbReference type="InterPro" id="IPR012318">
    <property type="entry name" value="HTH_CRP"/>
</dbReference>
<dbReference type="Proteomes" id="UP000230971">
    <property type="component" value="Unassembled WGS sequence"/>
</dbReference>
<dbReference type="GO" id="GO:0003677">
    <property type="term" value="F:DNA binding"/>
    <property type="evidence" value="ECO:0007669"/>
    <property type="project" value="InterPro"/>
</dbReference>
<dbReference type="EMBL" id="PDKV01000007">
    <property type="protein sequence ID" value="PIB79572.1"/>
    <property type="molecule type" value="Genomic_DNA"/>
</dbReference>
<proteinExistence type="predicted"/>
<comment type="caution">
    <text evidence="3">The sequence shown here is derived from an EMBL/GenBank/DDBJ whole genome shotgun (WGS) entry which is preliminary data.</text>
</comment>
<dbReference type="InterPro" id="IPR036390">
    <property type="entry name" value="WH_DNA-bd_sf"/>
</dbReference>
<evidence type="ECO:0000313" key="4">
    <source>
        <dbReference type="Proteomes" id="UP000230971"/>
    </source>
</evidence>
<feature type="domain" description="HTH crp-type" evidence="2">
    <location>
        <begin position="206"/>
        <end position="272"/>
    </location>
</feature>
<dbReference type="SMART" id="SM00419">
    <property type="entry name" value="HTH_CRP"/>
    <property type="match status" value="1"/>
</dbReference>
<feature type="region of interest" description="Disordered" evidence="1">
    <location>
        <begin position="1"/>
        <end position="65"/>
    </location>
</feature>